<dbReference type="NCBIfam" id="NF006053">
    <property type="entry name" value="PRK08201.1"/>
    <property type="match status" value="1"/>
</dbReference>
<proteinExistence type="predicted"/>
<evidence type="ECO:0000313" key="6">
    <source>
        <dbReference type="EMBL" id="QAA22474.1"/>
    </source>
</evidence>
<dbReference type="Pfam" id="PF07687">
    <property type="entry name" value="M20_dimer"/>
    <property type="match status" value="1"/>
</dbReference>
<dbReference type="InterPro" id="IPR002933">
    <property type="entry name" value="Peptidase_M20"/>
</dbReference>
<dbReference type="RefSeq" id="WP_028977684.1">
    <property type="nucleotide sequence ID" value="NZ_AP021853.1"/>
</dbReference>
<dbReference type="Gene3D" id="3.40.630.10">
    <property type="entry name" value="Zn peptidases"/>
    <property type="match status" value="1"/>
</dbReference>
<dbReference type="GO" id="GO:0008233">
    <property type="term" value="F:peptidase activity"/>
    <property type="evidence" value="ECO:0007669"/>
    <property type="project" value="UniProtKB-KW"/>
</dbReference>
<dbReference type="SUPFAM" id="SSF55031">
    <property type="entry name" value="Bacterial exopeptidase dimerisation domain"/>
    <property type="match status" value="1"/>
</dbReference>
<keyword evidence="1" id="KW-0645">Protease</keyword>
<dbReference type="PANTHER" id="PTHR43270">
    <property type="entry name" value="BETA-ALA-HIS DIPEPTIDASE"/>
    <property type="match status" value="1"/>
</dbReference>
<dbReference type="GO" id="GO:0006508">
    <property type="term" value="P:proteolysis"/>
    <property type="evidence" value="ECO:0007669"/>
    <property type="project" value="UniProtKB-KW"/>
</dbReference>
<evidence type="ECO:0000313" key="5">
    <source>
        <dbReference type="EMBL" id="BBN98783.1"/>
    </source>
</evidence>
<keyword evidence="3" id="KW-0378">Hydrolase</keyword>
<evidence type="ECO:0000259" key="4">
    <source>
        <dbReference type="Pfam" id="PF07687"/>
    </source>
</evidence>
<reference evidence="6 7" key="1">
    <citation type="submission" date="2018-01" db="EMBL/GenBank/DDBJ databases">
        <title>Complete genome sequencing of Sporolactobacillus terrae DLG3.</title>
        <authorList>
            <person name="Nam Y.-D."/>
            <person name="Kang J."/>
            <person name="Chung W.-H."/>
        </authorList>
    </citation>
    <scope>NUCLEOTIDE SEQUENCE [LARGE SCALE GENOMIC DNA]</scope>
    <source>
        <strain evidence="6 7">DLG3</strain>
    </source>
</reference>
<reference evidence="5 8" key="2">
    <citation type="submission" date="2019-09" db="EMBL/GenBank/DDBJ databases">
        <title>Complete genome sequence of Sporolactobacillus terrae 70-3.</title>
        <authorList>
            <person name="Tanaka N."/>
            <person name="Shiwa Y."/>
            <person name="Fujita N."/>
            <person name="Tanasupawat S."/>
        </authorList>
    </citation>
    <scope>NUCLEOTIDE SEQUENCE [LARGE SCALE GENOMIC DNA]</scope>
    <source>
        <strain evidence="5 8">70-3</strain>
    </source>
</reference>
<keyword evidence="2" id="KW-0479">Metal-binding</keyword>
<evidence type="ECO:0000256" key="3">
    <source>
        <dbReference type="ARBA" id="ARBA00022801"/>
    </source>
</evidence>
<dbReference type="NCBIfam" id="NF006579">
    <property type="entry name" value="PRK09104.1"/>
    <property type="match status" value="1"/>
</dbReference>
<dbReference type="InterPro" id="IPR011650">
    <property type="entry name" value="Peptidase_M20_dimer"/>
</dbReference>
<organism evidence="5 8">
    <name type="scientific">Sporolactobacillus terrae</name>
    <dbReference type="NCBI Taxonomy" id="269673"/>
    <lineage>
        <taxon>Bacteria</taxon>
        <taxon>Bacillati</taxon>
        <taxon>Bacillota</taxon>
        <taxon>Bacilli</taxon>
        <taxon>Bacillales</taxon>
        <taxon>Sporolactobacillaceae</taxon>
        <taxon>Sporolactobacillus</taxon>
    </lineage>
</organism>
<dbReference type="AlphaFoldDB" id="A0A410D8R2"/>
<dbReference type="Proteomes" id="UP000285882">
    <property type="component" value="Chromosome"/>
</dbReference>
<dbReference type="Proteomes" id="UP000326951">
    <property type="component" value="Chromosome"/>
</dbReference>
<evidence type="ECO:0000256" key="2">
    <source>
        <dbReference type="ARBA" id="ARBA00022723"/>
    </source>
</evidence>
<dbReference type="NCBIfam" id="NF005914">
    <property type="entry name" value="PRK07907.1"/>
    <property type="match status" value="1"/>
</dbReference>
<dbReference type="Pfam" id="PF01546">
    <property type="entry name" value="Peptidase_M20"/>
    <property type="match status" value="1"/>
</dbReference>
<dbReference type="Gene3D" id="3.30.70.360">
    <property type="match status" value="1"/>
</dbReference>
<evidence type="ECO:0000256" key="1">
    <source>
        <dbReference type="ARBA" id="ARBA00022670"/>
    </source>
</evidence>
<dbReference type="PANTHER" id="PTHR43270:SF12">
    <property type="entry name" value="SUCCINYL-DIAMINOPIMELATE DESUCCINYLASE"/>
    <property type="match status" value="1"/>
</dbReference>
<dbReference type="InterPro" id="IPR036264">
    <property type="entry name" value="Bact_exopeptidase_dim_dom"/>
</dbReference>
<sequence>MEEPIVTTLEKNRDRYLKQMIEFLSIPSISSDSTHKADVRRAAEWLANDLKHGGLSHVQILETAGHPVVYADYLTDENKPTVLCYGHYDVQPVDPVDQWQTDPFKPEIRDNIIYGRGTSDDKGQVFMLAKMAETILDATGTLPVNLKFCFEGEEEIGSAHLDDFVDAHLDLLKADVLLVSDTTMLGMDQPAVSYGLRGICGLEVRLRGPKGDLHSGVYGGAVQNTLHAMVELLASLHDHHGRVTVDGFYDQVKPLTKEERKVCETLSDDDVLKKELDVDALYGEEGYPTVARIWSRPTLELNGVYGGFQGEGLKTVIPSTATAKITCRLVPDQDPALIGALLRKHLKDHLPAGVKLEVELMDHADPFIMPVDHPALQAAHNALEKAFHTKAILSRQGGSVPIVNTFHDKLGLAPILMGFGLDSENFHAPNEHFHLKNFDRGLRALTEFLFELSKQMN</sequence>
<accession>A0A410D8R2</accession>
<protein>
    <submittedName>
        <fullName evidence="6">Dipeptidase</fullName>
    </submittedName>
    <submittedName>
        <fullName evidence="5">Peptidase M20</fullName>
    </submittedName>
</protein>
<dbReference type="EMBL" id="AP021853">
    <property type="protein sequence ID" value="BBN98783.1"/>
    <property type="molecule type" value="Genomic_DNA"/>
</dbReference>
<dbReference type="GO" id="GO:0046872">
    <property type="term" value="F:metal ion binding"/>
    <property type="evidence" value="ECO:0007669"/>
    <property type="project" value="UniProtKB-KW"/>
</dbReference>
<name>A0A410D8R2_9BACL</name>
<gene>
    <name evidence="6" type="ORF">C0674_07465</name>
    <name evidence="5" type="ORF">St703_14880</name>
</gene>
<evidence type="ECO:0000313" key="8">
    <source>
        <dbReference type="Proteomes" id="UP000326951"/>
    </source>
</evidence>
<feature type="domain" description="Peptidase M20 dimerisation" evidence="4">
    <location>
        <begin position="194"/>
        <end position="353"/>
    </location>
</feature>
<evidence type="ECO:0000313" key="7">
    <source>
        <dbReference type="Proteomes" id="UP000285882"/>
    </source>
</evidence>
<keyword evidence="7" id="KW-1185">Reference proteome</keyword>
<dbReference type="EMBL" id="CP025688">
    <property type="protein sequence ID" value="QAA22474.1"/>
    <property type="molecule type" value="Genomic_DNA"/>
</dbReference>
<dbReference type="SUPFAM" id="SSF53187">
    <property type="entry name" value="Zn-dependent exopeptidases"/>
    <property type="match status" value="1"/>
</dbReference>
<dbReference type="InterPro" id="IPR051458">
    <property type="entry name" value="Cyt/Met_Dipeptidase"/>
</dbReference>